<evidence type="ECO:0000256" key="2">
    <source>
        <dbReference type="ARBA" id="ARBA00022490"/>
    </source>
</evidence>
<dbReference type="InterPro" id="IPR036388">
    <property type="entry name" value="WH-like_DNA-bd_sf"/>
</dbReference>
<evidence type="ECO:0000256" key="4">
    <source>
        <dbReference type="ARBA" id="ARBA00022917"/>
    </source>
</evidence>
<dbReference type="InterPro" id="IPR015191">
    <property type="entry name" value="SelB_WHD4"/>
</dbReference>
<keyword evidence="7" id="KW-0251">Elongation factor</keyword>
<dbReference type="InterPro" id="IPR000795">
    <property type="entry name" value="T_Tr_GTP-bd_dom"/>
</dbReference>
<dbReference type="CDD" id="cd15491">
    <property type="entry name" value="selB_III"/>
    <property type="match status" value="1"/>
</dbReference>
<dbReference type="OrthoDB" id="9803139at2"/>
<sequence>MLVATAGHVDHGKTSLVQRLTGTNTDRLEEERQRGLTIELGYAFSEAGGDEPIGFIDVPGHHRFINTMISGISGIDLGMLVVAADDGPMPQTLEHLQLLRILGVKRFAGVITKCDLVDGDRRKRVVEQTSALISGSPLCEVSNRSGEGLDQLKSLLQDQLHALPQRSTEAQFRLCIDRVFTKKGSGLVVTGTCLSGSVNTGDELKLHLYAENNNQEIMVRVREIHTQGKPATAGHAGQRCALNIAGKVSVERVNRGDFLCAHPTALPSRRLDTRCWTVEGPRHSLKHLGRVKLYIGTRRIGAKTYFLDRNEGKDSAQRIQLILDKNLLAFAGDRFVLRDDSESTTLGGGVVIDPDAPQWGKSRRSRLKQLDALELGRPEAALEQMLFSNGDIVSLPQCSRIWNLSPAELDDLLSLPQFDDHNLVRIHVDGDDTLVAKKQWQDYVNCMDQRLAQWHSGRPMEPGIRPELLQKLVYPHIPTNLSRAVLEDRIRAKQIVHQDQLVRALGHKPTLSHQVQRQWQQLETQMQARGLNIPLRSELQRDTGFDARQLEMLTRPAIKKGDLFEIGEKRLALPATIRELARLTNQFTDTSGGISVIEAKQVFGLGRNLTIEILEFFDKIGYTKRSDNLRIISDPNAIELR</sequence>
<dbReference type="CDD" id="cd04171">
    <property type="entry name" value="SelB"/>
    <property type="match status" value="1"/>
</dbReference>
<dbReference type="GO" id="GO:0003924">
    <property type="term" value="F:GTPase activity"/>
    <property type="evidence" value="ECO:0007669"/>
    <property type="project" value="InterPro"/>
</dbReference>
<dbReference type="PANTHER" id="PTHR43721:SF22">
    <property type="entry name" value="ELONGATION FACTOR TU, MITOCHONDRIAL"/>
    <property type="match status" value="1"/>
</dbReference>
<dbReference type="GO" id="GO:0005829">
    <property type="term" value="C:cytosol"/>
    <property type="evidence" value="ECO:0007669"/>
    <property type="project" value="TreeGrafter"/>
</dbReference>
<dbReference type="InterPro" id="IPR057335">
    <property type="entry name" value="Beta-barrel_SelB"/>
</dbReference>
<evidence type="ECO:0000313" key="8">
    <source>
        <dbReference type="Proteomes" id="UP000265509"/>
    </source>
</evidence>
<dbReference type="AlphaFoldDB" id="A0A3L7DSS9"/>
<dbReference type="GO" id="GO:0001514">
    <property type="term" value="P:selenocysteine incorporation"/>
    <property type="evidence" value="ECO:0007669"/>
    <property type="project" value="InterPro"/>
</dbReference>
<evidence type="ECO:0000256" key="5">
    <source>
        <dbReference type="ARBA" id="ARBA00023134"/>
    </source>
</evidence>
<reference evidence="7 8" key="1">
    <citation type="submission" date="2018-07" db="EMBL/GenBank/DDBJ databases">
        <title>Halioglobus sp. genome submission.</title>
        <authorList>
            <person name="Ye M.-Q."/>
            <person name="Du Z.-J."/>
        </authorList>
    </citation>
    <scope>NUCLEOTIDE SEQUENCE [LARGE SCALE GENOMIC DNA]</scope>
    <source>
        <strain evidence="7 8">U0301</strain>
    </source>
</reference>
<keyword evidence="5" id="KW-0342">GTP-binding</keyword>
<dbReference type="Gene3D" id="2.40.30.10">
    <property type="entry name" value="Translation factors"/>
    <property type="match status" value="1"/>
</dbReference>
<dbReference type="InterPro" id="IPR005225">
    <property type="entry name" value="Small_GTP-bd"/>
</dbReference>
<dbReference type="Gene3D" id="3.40.50.300">
    <property type="entry name" value="P-loop containing nucleotide triphosphate hydrolases"/>
    <property type="match status" value="1"/>
</dbReference>
<dbReference type="GO" id="GO:0005525">
    <property type="term" value="F:GTP binding"/>
    <property type="evidence" value="ECO:0007669"/>
    <property type="project" value="UniProtKB-KW"/>
</dbReference>
<accession>A0A3L7DSS9</accession>
<name>A0A3L7DSS9_9GAMM</name>
<dbReference type="SUPFAM" id="SSF46785">
    <property type="entry name" value="Winged helix' DNA-binding domain"/>
    <property type="match status" value="2"/>
</dbReference>
<dbReference type="InterPro" id="IPR009001">
    <property type="entry name" value="Transl_elong_EF1A/Init_IF2_C"/>
</dbReference>
<dbReference type="GO" id="GO:0003746">
    <property type="term" value="F:translation elongation factor activity"/>
    <property type="evidence" value="ECO:0007669"/>
    <property type="project" value="UniProtKB-KW"/>
</dbReference>
<dbReference type="EMBL" id="QRAN01000021">
    <property type="protein sequence ID" value="RLQ20717.1"/>
    <property type="molecule type" value="Genomic_DNA"/>
</dbReference>
<evidence type="ECO:0000256" key="3">
    <source>
        <dbReference type="ARBA" id="ARBA00022741"/>
    </source>
</evidence>
<evidence type="ECO:0000256" key="1">
    <source>
        <dbReference type="ARBA" id="ARBA00004496"/>
    </source>
</evidence>
<organism evidence="7 8">
    <name type="scientific">Seongchinamella sediminis</name>
    <dbReference type="NCBI Taxonomy" id="2283635"/>
    <lineage>
        <taxon>Bacteria</taxon>
        <taxon>Pseudomonadati</taxon>
        <taxon>Pseudomonadota</taxon>
        <taxon>Gammaproteobacteria</taxon>
        <taxon>Cellvibrionales</taxon>
        <taxon>Halieaceae</taxon>
        <taxon>Seongchinamella</taxon>
    </lineage>
</organism>
<dbReference type="Gene3D" id="1.10.10.2770">
    <property type="match status" value="1"/>
</dbReference>
<dbReference type="Gene3D" id="1.10.10.10">
    <property type="entry name" value="Winged helix-like DNA-binding domain superfamily/Winged helix DNA-binding domain"/>
    <property type="match status" value="1"/>
</dbReference>
<dbReference type="InterPro" id="IPR050055">
    <property type="entry name" value="EF-Tu_GTPase"/>
</dbReference>
<gene>
    <name evidence="7" type="primary">selB</name>
    <name evidence="7" type="ORF">DWB85_16440</name>
</gene>
<dbReference type="Pfam" id="PF09107">
    <property type="entry name" value="WHD_3rd_SelB"/>
    <property type="match status" value="1"/>
</dbReference>
<dbReference type="PANTHER" id="PTHR43721">
    <property type="entry name" value="ELONGATION FACTOR TU-RELATED"/>
    <property type="match status" value="1"/>
</dbReference>
<evidence type="ECO:0000259" key="6">
    <source>
        <dbReference type="PROSITE" id="PS51722"/>
    </source>
</evidence>
<keyword evidence="4" id="KW-0648">Protein biosynthesis</keyword>
<evidence type="ECO:0000313" key="7">
    <source>
        <dbReference type="EMBL" id="RLQ20717.1"/>
    </source>
</evidence>
<dbReference type="GO" id="GO:0003723">
    <property type="term" value="F:RNA binding"/>
    <property type="evidence" value="ECO:0007669"/>
    <property type="project" value="InterPro"/>
</dbReference>
<dbReference type="InterPro" id="IPR027417">
    <property type="entry name" value="P-loop_NTPase"/>
</dbReference>
<keyword evidence="3" id="KW-0547">Nucleotide-binding</keyword>
<comment type="caution">
    <text evidence="7">The sequence shown here is derived from an EMBL/GenBank/DDBJ whole genome shotgun (WGS) entry which is preliminary data.</text>
</comment>
<keyword evidence="2" id="KW-0963">Cytoplasm</keyword>
<dbReference type="NCBIfam" id="TIGR00475">
    <property type="entry name" value="selB"/>
    <property type="match status" value="1"/>
</dbReference>
<dbReference type="InterPro" id="IPR004535">
    <property type="entry name" value="Transl_elong_SelB"/>
</dbReference>
<dbReference type="Pfam" id="PF00009">
    <property type="entry name" value="GTP_EFTU"/>
    <property type="match status" value="1"/>
</dbReference>
<dbReference type="Proteomes" id="UP000265509">
    <property type="component" value="Unassembled WGS sequence"/>
</dbReference>
<proteinExistence type="predicted"/>
<dbReference type="PROSITE" id="PS51722">
    <property type="entry name" value="G_TR_2"/>
    <property type="match status" value="1"/>
</dbReference>
<feature type="domain" description="Tr-type G" evidence="6">
    <location>
        <begin position="1"/>
        <end position="165"/>
    </location>
</feature>
<dbReference type="SUPFAM" id="SSF50447">
    <property type="entry name" value="Translation proteins"/>
    <property type="match status" value="1"/>
</dbReference>
<dbReference type="SUPFAM" id="SSF52540">
    <property type="entry name" value="P-loop containing nucleoside triphosphate hydrolases"/>
    <property type="match status" value="1"/>
</dbReference>
<dbReference type="Pfam" id="PF25461">
    <property type="entry name" value="Beta-barrel_SelB"/>
    <property type="match status" value="1"/>
</dbReference>
<dbReference type="InterPro" id="IPR036390">
    <property type="entry name" value="WH_DNA-bd_sf"/>
</dbReference>
<comment type="subcellular location">
    <subcellularLocation>
        <location evidence="1">Cytoplasm</location>
    </subcellularLocation>
</comment>
<keyword evidence="8" id="KW-1185">Reference proteome</keyword>
<dbReference type="SUPFAM" id="SSF50465">
    <property type="entry name" value="EF-Tu/eEF-1alpha/eIF2-gamma C-terminal domain"/>
    <property type="match status" value="1"/>
</dbReference>
<dbReference type="NCBIfam" id="TIGR00231">
    <property type="entry name" value="small_GTP"/>
    <property type="match status" value="1"/>
</dbReference>
<protein>
    <submittedName>
        <fullName evidence="7">Selenocysteine-specific translation elongation factor</fullName>
    </submittedName>
</protein>
<dbReference type="InterPro" id="IPR009000">
    <property type="entry name" value="Transl_B-barrel_sf"/>
</dbReference>
<dbReference type="RefSeq" id="WP_117956739.1">
    <property type="nucleotide sequence ID" value="NZ_QRAN01000021.1"/>
</dbReference>